<dbReference type="EMBL" id="HACG01008959">
    <property type="protein sequence ID" value="CEK55824.1"/>
    <property type="molecule type" value="Transcribed_RNA"/>
</dbReference>
<evidence type="ECO:0000313" key="1">
    <source>
        <dbReference type="EMBL" id="CEK55824.1"/>
    </source>
</evidence>
<reference evidence="1" key="1">
    <citation type="submission" date="2014-12" db="EMBL/GenBank/DDBJ databases">
        <title>Insight into the proteome of Arion vulgaris.</title>
        <authorList>
            <person name="Aradska J."/>
            <person name="Bulat T."/>
            <person name="Smidak R."/>
            <person name="Sarate P."/>
            <person name="Gangsoo J."/>
            <person name="Sialana F."/>
            <person name="Bilban M."/>
            <person name="Lubec G."/>
        </authorList>
    </citation>
    <scope>NUCLEOTIDE SEQUENCE</scope>
    <source>
        <tissue evidence="1">Skin</tissue>
    </source>
</reference>
<proteinExistence type="predicted"/>
<organism evidence="1">
    <name type="scientific">Arion vulgaris</name>
    <dbReference type="NCBI Taxonomy" id="1028688"/>
    <lineage>
        <taxon>Eukaryota</taxon>
        <taxon>Metazoa</taxon>
        <taxon>Spiralia</taxon>
        <taxon>Lophotrochozoa</taxon>
        <taxon>Mollusca</taxon>
        <taxon>Gastropoda</taxon>
        <taxon>Heterobranchia</taxon>
        <taxon>Euthyneura</taxon>
        <taxon>Panpulmonata</taxon>
        <taxon>Eupulmonata</taxon>
        <taxon>Stylommatophora</taxon>
        <taxon>Helicina</taxon>
        <taxon>Arionoidea</taxon>
        <taxon>Arionidae</taxon>
        <taxon>Arion</taxon>
    </lineage>
</organism>
<accession>A0A0B6YI38</accession>
<feature type="non-terminal residue" evidence="1">
    <location>
        <position position="86"/>
    </location>
</feature>
<dbReference type="AlphaFoldDB" id="A0A0B6YI38"/>
<name>A0A0B6YI38_9EUPU</name>
<feature type="non-terminal residue" evidence="1">
    <location>
        <position position="1"/>
    </location>
</feature>
<protein>
    <submittedName>
        <fullName evidence="1">Uncharacterized protein</fullName>
    </submittedName>
</protein>
<sequence length="86" mass="10005">IYTETCPERSGICDQFAEDITNKRLSFFPDLKSQYQKQKLNYIFDVQTDSTLSIFNYQKDGMVQVGSYQNLTLSLNVTKIQLYTTD</sequence>
<gene>
    <name evidence="1" type="primary">ORF26134</name>
</gene>